<organism evidence="1 2">
    <name type="scientific">Aneurinibacillus danicus</name>
    <dbReference type="NCBI Taxonomy" id="267746"/>
    <lineage>
        <taxon>Bacteria</taxon>
        <taxon>Bacillati</taxon>
        <taxon>Bacillota</taxon>
        <taxon>Bacilli</taxon>
        <taxon>Bacillales</taxon>
        <taxon>Paenibacillaceae</taxon>
        <taxon>Aneurinibacillus group</taxon>
        <taxon>Aneurinibacillus</taxon>
    </lineage>
</organism>
<dbReference type="Proteomes" id="UP000321157">
    <property type="component" value="Unassembled WGS sequence"/>
</dbReference>
<dbReference type="InterPro" id="IPR010035">
    <property type="entry name" value="Thi_S"/>
</dbReference>
<accession>A0A511V7N8</accession>
<dbReference type="Gene3D" id="3.10.20.30">
    <property type="match status" value="1"/>
</dbReference>
<dbReference type="EMBL" id="BJXX01000106">
    <property type="protein sequence ID" value="GEN34966.1"/>
    <property type="molecule type" value="Genomic_DNA"/>
</dbReference>
<dbReference type="Pfam" id="PF02597">
    <property type="entry name" value="ThiS"/>
    <property type="match status" value="1"/>
</dbReference>
<evidence type="ECO:0000313" key="2">
    <source>
        <dbReference type="Proteomes" id="UP000321157"/>
    </source>
</evidence>
<dbReference type="InterPro" id="IPR016155">
    <property type="entry name" value="Mopterin_synth/thiamin_S_b"/>
</dbReference>
<name>A0A511V7N8_9BACL</name>
<dbReference type="PANTHER" id="PTHR34472:SF1">
    <property type="entry name" value="SULFUR CARRIER PROTEIN THIS"/>
    <property type="match status" value="1"/>
</dbReference>
<dbReference type="CDD" id="cd00565">
    <property type="entry name" value="Ubl_ThiS"/>
    <property type="match status" value="1"/>
</dbReference>
<dbReference type="PANTHER" id="PTHR34472">
    <property type="entry name" value="SULFUR CARRIER PROTEIN THIS"/>
    <property type="match status" value="1"/>
</dbReference>
<gene>
    <name evidence="1" type="primary">thiS</name>
    <name evidence="1" type="ORF">ADA01nite_24260</name>
</gene>
<dbReference type="SUPFAM" id="SSF54285">
    <property type="entry name" value="MoaD/ThiS"/>
    <property type="match status" value="1"/>
</dbReference>
<dbReference type="InterPro" id="IPR003749">
    <property type="entry name" value="ThiS/MoaD-like"/>
</dbReference>
<dbReference type="NCBIfam" id="TIGR01683">
    <property type="entry name" value="thiS"/>
    <property type="match status" value="1"/>
</dbReference>
<protein>
    <submittedName>
        <fullName evidence="1">Thiamine biosynthesis protein ThiS</fullName>
    </submittedName>
</protein>
<dbReference type="AlphaFoldDB" id="A0A511V7N8"/>
<comment type="caution">
    <text evidence="1">The sequence shown here is derived from an EMBL/GenBank/DDBJ whole genome shotgun (WGS) entry which is preliminary data.</text>
</comment>
<keyword evidence="2" id="KW-1185">Reference proteome</keyword>
<dbReference type="OrthoDB" id="9798559at2"/>
<evidence type="ECO:0000313" key="1">
    <source>
        <dbReference type="EMBL" id="GEN34966.1"/>
    </source>
</evidence>
<proteinExistence type="predicted"/>
<dbReference type="RefSeq" id="WP_146810211.1">
    <property type="nucleotide sequence ID" value="NZ_BJXX01000106.1"/>
</dbReference>
<reference evidence="1 2" key="1">
    <citation type="submission" date="2019-07" db="EMBL/GenBank/DDBJ databases">
        <title>Whole genome shotgun sequence of Aneurinibacillus danicus NBRC 102444.</title>
        <authorList>
            <person name="Hosoyama A."/>
            <person name="Uohara A."/>
            <person name="Ohji S."/>
            <person name="Ichikawa N."/>
        </authorList>
    </citation>
    <scope>NUCLEOTIDE SEQUENCE [LARGE SCALE GENOMIC DNA]</scope>
    <source>
        <strain evidence="1 2">NBRC 102444</strain>
    </source>
</reference>
<sequence>MNITINGKMQTIPDTVGNVQQLLEYLRLADRIVVVEINRDILQKEQHAARSITDGDTIELVHFVGGG</sequence>
<dbReference type="InterPro" id="IPR012675">
    <property type="entry name" value="Beta-grasp_dom_sf"/>
</dbReference>